<dbReference type="InterPro" id="IPR000524">
    <property type="entry name" value="Tscrpt_reg_HTH_GntR"/>
</dbReference>
<dbReference type="PROSITE" id="PS50949">
    <property type="entry name" value="HTH_GNTR"/>
    <property type="match status" value="1"/>
</dbReference>
<gene>
    <name evidence="5" type="ORF">FHK04_12950</name>
</gene>
<dbReference type="Pfam" id="PF07702">
    <property type="entry name" value="UTRA"/>
    <property type="match status" value="1"/>
</dbReference>
<protein>
    <submittedName>
        <fullName evidence="5">GntR family transcriptional regulator</fullName>
    </submittedName>
</protein>
<dbReference type="SMART" id="SM00866">
    <property type="entry name" value="UTRA"/>
    <property type="match status" value="1"/>
</dbReference>
<dbReference type="AlphaFoldDB" id="A0A5C5E573"/>
<dbReference type="InterPro" id="IPR036388">
    <property type="entry name" value="WH-like_DNA-bd_sf"/>
</dbReference>
<dbReference type="InterPro" id="IPR028978">
    <property type="entry name" value="Chorismate_lyase_/UTRA_dom_sf"/>
</dbReference>
<dbReference type="PANTHER" id="PTHR44846:SF1">
    <property type="entry name" value="MANNOSYL-D-GLYCERATE TRANSPORT_METABOLISM SYSTEM REPRESSOR MNGR-RELATED"/>
    <property type="match status" value="1"/>
</dbReference>
<accession>A0A5C5E573</accession>
<comment type="caution">
    <text evidence="5">The sequence shown here is derived from an EMBL/GenBank/DDBJ whole genome shotgun (WGS) entry which is preliminary data.</text>
</comment>
<name>A0A5C5E573_9LACT</name>
<keyword evidence="3" id="KW-0804">Transcription</keyword>
<dbReference type="SMART" id="SM00345">
    <property type="entry name" value="HTH_GNTR"/>
    <property type="match status" value="1"/>
</dbReference>
<proteinExistence type="predicted"/>
<dbReference type="InterPro" id="IPR036390">
    <property type="entry name" value="WH_DNA-bd_sf"/>
</dbReference>
<keyword evidence="1" id="KW-0805">Transcription regulation</keyword>
<organism evidence="5 6">
    <name type="scientific">Trichococcus shcherbakoviae subsp. psychrophilus</name>
    <dbReference type="NCBI Taxonomy" id="2585775"/>
    <lineage>
        <taxon>Bacteria</taxon>
        <taxon>Bacillati</taxon>
        <taxon>Bacillota</taxon>
        <taxon>Bacilli</taxon>
        <taxon>Lactobacillales</taxon>
        <taxon>Carnobacteriaceae</taxon>
        <taxon>Trichococcus</taxon>
    </lineage>
</organism>
<dbReference type="GO" id="GO:0003700">
    <property type="term" value="F:DNA-binding transcription factor activity"/>
    <property type="evidence" value="ECO:0007669"/>
    <property type="project" value="InterPro"/>
</dbReference>
<dbReference type="PANTHER" id="PTHR44846">
    <property type="entry name" value="MANNOSYL-D-GLYCERATE TRANSPORT/METABOLISM SYSTEM REPRESSOR MNGR-RELATED"/>
    <property type="match status" value="1"/>
</dbReference>
<dbReference type="SUPFAM" id="SSF64288">
    <property type="entry name" value="Chorismate lyase-like"/>
    <property type="match status" value="1"/>
</dbReference>
<evidence type="ECO:0000313" key="5">
    <source>
        <dbReference type="EMBL" id="TNV68079.1"/>
    </source>
</evidence>
<evidence type="ECO:0000313" key="6">
    <source>
        <dbReference type="Proteomes" id="UP000313395"/>
    </source>
</evidence>
<dbReference type="RefSeq" id="WP_140187259.1">
    <property type="nucleotide sequence ID" value="NZ_VENO01000005.1"/>
</dbReference>
<dbReference type="GO" id="GO:0045892">
    <property type="term" value="P:negative regulation of DNA-templated transcription"/>
    <property type="evidence" value="ECO:0007669"/>
    <property type="project" value="TreeGrafter"/>
</dbReference>
<keyword evidence="6" id="KW-1185">Reference proteome</keyword>
<sequence length="242" mass="28314">MLEKNSSIPLYNQLIDVLIEYIKMNLNDDEKMLSEREICLKYDVSRTTVRAALNELEEMGYIFKRHGKGTFVSGLWKEMQNLSDAYSFTEQMKQMGKVPHTQVVSLEELAANQFVAKHLGVEEGERVYKMKRLRSAEDMKMMYETTFIPAYLFPDLTISKLESMPLYELFPRLYNQDIKYADEEFYASVLQEKESEKLGLPAGSACLRIRRTTYSQENEIIEYTLSVARGDQFVYKIRHSKK</sequence>
<dbReference type="InterPro" id="IPR050679">
    <property type="entry name" value="Bact_HTH_transcr_reg"/>
</dbReference>
<dbReference type="Gene3D" id="1.10.10.10">
    <property type="entry name" value="Winged helix-like DNA-binding domain superfamily/Winged helix DNA-binding domain"/>
    <property type="match status" value="1"/>
</dbReference>
<evidence type="ECO:0000256" key="2">
    <source>
        <dbReference type="ARBA" id="ARBA00023125"/>
    </source>
</evidence>
<dbReference type="InterPro" id="IPR011663">
    <property type="entry name" value="UTRA"/>
</dbReference>
<dbReference type="Gene3D" id="3.40.1410.10">
    <property type="entry name" value="Chorismate lyase-like"/>
    <property type="match status" value="1"/>
</dbReference>
<dbReference type="Pfam" id="PF00392">
    <property type="entry name" value="GntR"/>
    <property type="match status" value="1"/>
</dbReference>
<evidence type="ECO:0000259" key="4">
    <source>
        <dbReference type="PROSITE" id="PS50949"/>
    </source>
</evidence>
<dbReference type="SUPFAM" id="SSF46785">
    <property type="entry name" value="Winged helix' DNA-binding domain"/>
    <property type="match status" value="1"/>
</dbReference>
<dbReference type="EMBL" id="VENO01000005">
    <property type="protein sequence ID" value="TNV68079.1"/>
    <property type="molecule type" value="Genomic_DNA"/>
</dbReference>
<dbReference type="CDD" id="cd07377">
    <property type="entry name" value="WHTH_GntR"/>
    <property type="match status" value="1"/>
</dbReference>
<dbReference type="Proteomes" id="UP000313395">
    <property type="component" value="Unassembled WGS sequence"/>
</dbReference>
<reference evidence="5 6" key="1">
    <citation type="submission" date="2019-06" db="EMBL/GenBank/DDBJ databases">
        <title>Description Trichococcus psychrophilus sp. nov., isolated from a cold spring, by genomic and phenotypic analyses.</title>
        <authorList>
            <person name="Zakharyuk A."/>
        </authorList>
    </citation>
    <scope>NUCLEOTIDE SEQUENCE [LARGE SCALE GENOMIC DNA]</scope>
    <source>
        <strain evidence="5 6">SKBG</strain>
    </source>
</reference>
<evidence type="ECO:0000256" key="1">
    <source>
        <dbReference type="ARBA" id="ARBA00023015"/>
    </source>
</evidence>
<feature type="domain" description="HTH gntR-type" evidence="4">
    <location>
        <begin position="8"/>
        <end position="75"/>
    </location>
</feature>
<dbReference type="PRINTS" id="PR00035">
    <property type="entry name" value="HTHGNTR"/>
</dbReference>
<keyword evidence="2" id="KW-0238">DNA-binding</keyword>
<dbReference type="GO" id="GO:0003677">
    <property type="term" value="F:DNA binding"/>
    <property type="evidence" value="ECO:0007669"/>
    <property type="project" value="UniProtKB-KW"/>
</dbReference>
<evidence type="ECO:0000256" key="3">
    <source>
        <dbReference type="ARBA" id="ARBA00023163"/>
    </source>
</evidence>